<organism evidence="11 12">
    <name type="scientific">Bosea minatitlanensis</name>
    <dbReference type="NCBI Taxonomy" id="128782"/>
    <lineage>
        <taxon>Bacteria</taxon>
        <taxon>Pseudomonadati</taxon>
        <taxon>Pseudomonadota</taxon>
        <taxon>Alphaproteobacteria</taxon>
        <taxon>Hyphomicrobiales</taxon>
        <taxon>Boseaceae</taxon>
        <taxon>Bosea</taxon>
    </lineage>
</organism>
<dbReference type="InterPro" id="IPR005828">
    <property type="entry name" value="MFS_sugar_transport-like"/>
</dbReference>
<name>A0ABW0F6Z3_9HYPH</name>
<feature type="transmembrane region" description="Helical" evidence="9">
    <location>
        <begin position="164"/>
        <end position="193"/>
    </location>
</feature>
<keyword evidence="6" id="KW-0769">Symport</keyword>
<comment type="subcellular location">
    <subcellularLocation>
        <location evidence="1">Cell membrane</location>
        <topology evidence="1">Multi-pass membrane protein</topology>
    </subcellularLocation>
</comment>
<keyword evidence="5 9" id="KW-0812">Transmembrane</keyword>
<comment type="similarity">
    <text evidence="2">Belongs to the major facilitator superfamily. Metabolite:H+ Symporter (MHS) family (TC 2.A.1.6) family.</text>
</comment>
<dbReference type="InterPro" id="IPR051084">
    <property type="entry name" value="H+-coupled_symporters"/>
</dbReference>
<feature type="domain" description="Major facilitator superfamily (MFS) profile" evidence="10">
    <location>
        <begin position="27"/>
        <end position="435"/>
    </location>
</feature>
<reference evidence="12" key="1">
    <citation type="journal article" date="2019" name="Int. J. Syst. Evol. Microbiol.">
        <title>The Global Catalogue of Microorganisms (GCM) 10K type strain sequencing project: providing services to taxonomists for standard genome sequencing and annotation.</title>
        <authorList>
            <consortium name="The Broad Institute Genomics Platform"/>
            <consortium name="The Broad Institute Genome Sequencing Center for Infectious Disease"/>
            <person name="Wu L."/>
            <person name="Ma J."/>
        </authorList>
    </citation>
    <scope>NUCLEOTIDE SEQUENCE [LARGE SCALE GENOMIC DNA]</scope>
    <source>
        <strain evidence="12">CGMCC 1.15643</strain>
    </source>
</reference>
<evidence type="ECO:0000313" key="12">
    <source>
        <dbReference type="Proteomes" id="UP001595976"/>
    </source>
</evidence>
<feature type="transmembrane region" description="Helical" evidence="9">
    <location>
        <begin position="286"/>
        <end position="306"/>
    </location>
</feature>
<evidence type="ECO:0000256" key="9">
    <source>
        <dbReference type="SAM" id="Phobius"/>
    </source>
</evidence>
<feature type="transmembrane region" description="Helical" evidence="9">
    <location>
        <begin position="246"/>
        <end position="266"/>
    </location>
</feature>
<feature type="transmembrane region" description="Helical" evidence="9">
    <location>
        <begin position="123"/>
        <end position="143"/>
    </location>
</feature>
<dbReference type="InterPro" id="IPR011701">
    <property type="entry name" value="MFS"/>
</dbReference>
<dbReference type="PANTHER" id="PTHR43528">
    <property type="entry name" value="ALPHA-KETOGLUTARATE PERMEASE"/>
    <property type="match status" value="1"/>
</dbReference>
<evidence type="ECO:0000256" key="1">
    <source>
        <dbReference type="ARBA" id="ARBA00004651"/>
    </source>
</evidence>
<evidence type="ECO:0000256" key="5">
    <source>
        <dbReference type="ARBA" id="ARBA00022692"/>
    </source>
</evidence>
<dbReference type="PANTHER" id="PTHR43528:SF1">
    <property type="entry name" value="ALPHA-KETOGLUTARATE PERMEASE"/>
    <property type="match status" value="1"/>
</dbReference>
<comment type="caution">
    <text evidence="11">The sequence shown here is derived from an EMBL/GenBank/DDBJ whole genome shotgun (WGS) entry which is preliminary data.</text>
</comment>
<accession>A0ABW0F6Z3</accession>
<evidence type="ECO:0000259" key="10">
    <source>
        <dbReference type="PROSITE" id="PS50850"/>
    </source>
</evidence>
<dbReference type="InterPro" id="IPR020846">
    <property type="entry name" value="MFS_dom"/>
</dbReference>
<gene>
    <name evidence="11" type="ORF">ACFPK2_11660</name>
</gene>
<evidence type="ECO:0000256" key="8">
    <source>
        <dbReference type="ARBA" id="ARBA00023136"/>
    </source>
</evidence>
<evidence type="ECO:0000256" key="4">
    <source>
        <dbReference type="ARBA" id="ARBA00022475"/>
    </source>
</evidence>
<evidence type="ECO:0000256" key="2">
    <source>
        <dbReference type="ARBA" id="ARBA00008240"/>
    </source>
</evidence>
<evidence type="ECO:0000256" key="6">
    <source>
        <dbReference type="ARBA" id="ARBA00022847"/>
    </source>
</evidence>
<feature type="transmembrane region" description="Helical" evidence="9">
    <location>
        <begin position="341"/>
        <end position="365"/>
    </location>
</feature>
<dbReference type="Pfam" id="PF07690">
    <property type="entry name" value="MFS_1"/>
    <property type="match status" value="1"/>
</dbReference>
<dbReference type="InterPro" id="IPR005829">
    <property type="entry name" value="Sugar_transporter_CS"/>
</dbReference>
<feature type="transmembrane region" description="Helical" evidence="9">
    <location>
        <begin position="98"/>
        <end position="117"/>
    </location>
</feature>
<evidence type="ECO:0000313" key="11">
    <source>
        <dbReference type="EMBL" id="MFC5293645.1"/>
    </source>
</evidence>
<keyword evidence="3" id="KW-0813">Transport</keyword>
<dbReference type="Gene3D" id="1.20.1250.20">
    <property type="entry name" value="MFS general substrate transporter like domains"/>
    <property type="match status" value="2"/>
</dbReference>
<feature type="transmembrane region" description="Helical" evidence="9">
    <location>
        <begin position="199"/>
        <end position="218"/>
    </location>
</feature>
<feature type="transmembrane region" description="Helical" evidence="9">
    <location>
        <begin position="377"/>
        <end position="400"/>
    </location>
</feature>
<dbReference type="PROSITE" id="PS50850">
    <property type="entry name" value="MFS"/>
    <property type="match status" value="1"/>
</dbReference>
<keyword evidence="12" id="KW-1185">Reference proteome</keyword>
<dbReference type="InterPro" id="IPR036259">
    <property type="entry name" value="MFS_trans_sf"/>
</dbReference>
<dbReference type="Pfam" id="PF00083">
    <property type="entry name" value="Sugar_tr"/>
    <property type="match status" value="1"/>
</dbReference>
<keyword evidence="8 9" id="KW-0472">Membrane</keyword>
<sequence>MTAISQAAKPPAHDTEAVMSAGKRRRQLVAASIGNVLEYYDFVVYAFLASTIATKFFPSENEVAALLASFAAFGVGFLARPLGGAIIGRIGDKRGRKIALLITIFGMAVGTVGIGILPSYQSIGILAPILLVAMRLIQGLAAGGEWGGATAFIIESAPEGRRGLFGGIGQASIASASLLGSLVVAIVAGIFTPEQMNDWAWRVPFLLGAILVPVGFYMRRNIEETPAFTAAQAEPAARSHDLGSPLVLMAKAFGFTIIWTVSYYIMLNYMPTFLTKHAGISQSQALWGNSIALVVLVATTPLFGALSDRIGRKPLLLACCVAFVVLPYPLFQVILASPSLVTIVAIQIVFNLFIAAFSGAGPAALSELFPTHSRTTLMSVGYSVSVAIFGGFAPFIATWLIGATGSPISPTYYLILAGIVSAVVIWNFRETAHERLR</sequence>
<evidence type="ECO:0000256" key="3">
    <source>
        <dbReference type="ARBA" id="ARBA00022448"/>
    </source>
</evidence>
<evidence type="ECO:0000256" key="7">
    <source>
        <dbReference type="ARBA" id="ARBA00022989"/>
    </source>
</evidence>
<dbReference type="RefSeq" id="WP_260348205.1">
    <property type="nucleotide sequence ID" value="NZ_JAOAOS010000004.1"/>
</dbReference>
<feature type="transmembrane region" description="Helical" evidence="9">
    <location>
        <begin position="64"/>
        <end position="86"/>
    </location>
</feature>
<proteinExistence type="inferred from homology"/>
<dbReference type="EMBL" id="JBHSLI010000004">
    <property type="protein sequence ID" value="MFC5293645.1"/>
    <property type="molecule type" value="Genomic_DNA"/>
</dbReference>
<keyword evidence="4" id="KW-1003">Cell membrane</keyword>
<dbReference type="SUPFAM" id="SSF103473">
    <property type="entry name" value="MFS general substrate transporter"/>
    <property type="match status" value="1"/>
</dbReference>
<dbReference type="PROSITE" id="PS00217">
    <property type="entry name" value="SUGAR_TRANSPORT_2"/>
    <property type="match status" value="1"/>
</dbReference>
<protein>
    <submittedName>
        <fullName evidence="11">MFS transporter</fullName>
    </submittedName>
</protein>
<feature type="transmembrane region" description="Helical" evidence="9">
    <location>
        <begin position="412"/>
        <end position="428"/>
    </location>
</feature>
<feature type="transmembrane region" description="Helical" evidence="9">
    <location>
        <begin position="28"/>
        <end position="52"/>
    </location>
</feature>
<dbReference type="Proteomes" id="UP001595976">
    <property type="component" value="Unassembled WGS sequence"/>
</dbReference>
<keyword evidence="7 9" id="KW-1133">Transmembrane helix</keyword>
<feature type="transmembrane region" description="Helical" evidence="9">
    <location>
        <begin position="315"/>
        <end position="335"/>
    </location>
</feature>